<evidence type="ECO:0000256" key="4">
    <source>
        <dbReference type="ARBA" id="ARBA00022679"/>
    </source>
</evidence>
<comment type="caution">
    <text evidence="8">The sequence shown here is derived from an EMBL/GenBank/DDBJ whole genome shotgun (WGS) entry which is preliminary data.</text>
</comment>
<evidence type="ECO:0000256" key="6">
    <source>
        <dbReference type="ARBA" id="ARBA00023229"/>
    </source>
</evidence>
<dbReference type="Proteomes" id="UP000178943">
    <property type="component" value="Unassembled WGS sequence"/>
</dbReference>
<dbReference type="STRING" id="1817863.A2Y62_12580"/>
<dbReference type="AlphaFoldDB" id="A0A1F5VUC2"/>
<evidence type="ECO:0000256" key="3">
    <source>
        <dbReference type="ARBA" id="ARBA00009789"/>
    </source>
</evidence>
<accession>A0A1F5VUC2</accession>
<sequence>MKNARKIYVVIAAAGEGARLGGSKYKALVPVKKRAMLWWSLKVFSEVERIGKIVVVIPKNAKAGLFEKIIKPFKAKNNIDLVEGEAIRQLSVMNGIKALKCENEDIILVHDAARPLITVDLIERILEAMRCEDCAVPVVPLVDTVKEIRGEYVTGTLNRDLLRCVQTPQAFRYQCYKQAIAKYSLKEELYTDESVLFEKMGYKVKYVDGERLNIKITYKEDLLIAESILCE</sequence>
<comment type="function">
    <text evidence="7">Catalyzes the formation of 4-diphosphocytidyl-2-C-methyl-D-erythritol from CTP and 2-C-methyl-D-erythritol 4-phosphate (MEP).</text>
</comment>
<feature type="site" description="Positions MEP for the nucleophilic attack" evidence="7">
    <location>
        <position position="159"/>
    </location>
</feature>
<comment type="pathway">
    <text evidence="2 7">Isoprenoid biosynthesis; isopentenyl diphosphate biosynthesis via DXP pathway; isopentenyl diphosphate from 1-deoxy-D-xylulose 5-phosphate: step 2/6.</text>
</comment>
<comment type="similarity">
    <text evidence="3 7">Belongs to the IspD/TarI cytidylyltransferase family. IspD subfamily.</text>
</comment>
<evidence type="ECO:0000313" key="8">
    <source>
        <dbReference type="EMBL" id="OGF67062.1"/>
    </source>
</evidence>
<dbReference type="PROSITE" id="PS01295">
    <property type="entry name" value="ISPD"/>
    <property type="match status" value="1"/>
</dbReference>
<evidence type="ECO:0000256" key="5">
    <source>
        <dbReference type="ARBA" id="ARBA00022695"/>
    </source>
</evidence>
<dbReference type="UniPathway" id="UPA00056">
    <property type="reaction ID" value="UER00093"/>
</dbReference>
<organism evidence="8 9">
    <name type="scientific">Candidatus Fischerbacteria bacterium RBG_13_37_8</name>
    <dbReference type="NCBI Taxonomy" id="1817863"/>
    <lineage>
        <taxon>Bacteria</taxon>
        <taxon>Candidatus Fischeribacteriota</taxon>
    </lineage>
</organism>
<dbReference type="SUPFAM" id="SSF53448">
    <property type="entry name" value="Nucleotide-diphospho-sugar transferases"/>
    <property type="match status" value="1"/>
</dbReference>
<dbReference type="PANTHER" id="PTHR43015:SF1">
    <property type="entry name" value="D-RIBITOL-5-PHOSPHATE CYTIDYLYLTRANSFERASE"/>
    <property type="match status" value="1"/>
</dbReference>
<dbReference type="InterPro" id="IPR029044">
    <property type="entry name" value="Nucleotide-diphossugar_trans"/>
</dbReference>
<dbReference type="FunFam" id="3.90.550.10:FF:000003">
    <property type="entry name" value="2-C-methyl-D-erythritol 4-phosphate cytidylyltransferase"/>
    <property type="match status" value="1"/>
</dbReference>
<dbReference type="InterPro" id="IPR001228">
    <property type="entry name" value="IspD"/>
</dbReference>
<keyword evidence="5 7" id="KW-0548">Nucleotidyltransferase</keyword>
<dbReference type="NCBIfam" id="TIGR00453">
    <property type="entry name" value="ispD"/>
    <property type="match status" value="1"/>
</dbReference>
<dbReference type="EC" id="2.7.7.60" evidence="7"/>
<dbReference type="Pfam" id="PF01128">
    <property type="entry name" value="IspD"/>
    <property type="match status" value="1"/>
</dbReference>
<dbReference type="HAMAP" id="MF_00108">
    <property type="entry name" value="IspD"/>
    <property type="match status" value="1"/>
</dbReference>
<feature type="site" description="Positions MEP for the nucleophilic attack" evidence="7">
    <location>
        <position position="215"/>
    </location>
</feature>
<protein>
    <recommendedName>
        <fullName evidence="7">2-C-methyl-D-erythritol 4-phosphate cytidylyltransferase</fullName>
        <ecNumber evidence="7">2.7.7.60</ecNumber>
    </recommendedName>
    <alternativeName>
        <fullName evidence="7">4-diphosphocytidyl-2C-methyl-D-erythritol synthase</fullName>
    </alternativeName>
    <alternativeName>
        <fullName evidence="7">MEP cytidylyltransferase</fullName>
        <shortName evidence="7">MCT</shortName>
    </alternativeName>
</protein>
<evidence type="ECO:0000256" key="7">
    <source>
        <dbReference type="HAMAP-Rule" id="MF_00108"/>
    </source>
</evidence>
<proteinExistence type="inferred from homology"/>
<dbReference type="InterPro" id="IPR034683">
    <property type="entry name" value="IspD/TarI"/>
</dbReference>
<dbReference type="EMBL" id="MFGW01000072">
    <property type="protein sequence ID" value="OGF67062.1"/>
    <property type="molecule type" value="Genomic_DNA"/>
</dbReference>
<dbReference type="PANTHER" id="PTHR43015">
    <property type="entry name" value="D-RIBITOL-5-PHOSPHATE CYTIDYLYLTRANSFERASE"/>
    <property type="match status" value="1"/>
</dbReference>
<feature type="site" description="Transition state stabilizer" evidence="7">
    <location>
        <position position="26"/>
    </location>
</feature>
<keyword evidence="6 7" id="KW-0414">Isoprene biosynthesis</keyword>
<gene>
    <name evidence="7" type="primary">ispD</name>
    <name evidence="8" type="ORF">A2Y62_12580</name>
</gene>
<dbReference type="CDD" id="cd02516">
    <property type="entry name" value="CDP-ME_synthetase"/>
    <property type="match status" value="1"/>
</dbReference>
<evidence type="ECO:0000256" key="1">
    <source>
        <dbReference type="ARBA" id="ARBA00001282"/>
    </source>
</evidence>
<feature type="site" description="Transition state stabilizer" evidence="7">
    <location>
        <position position="19"/>
    </location>
</feature>
<evidence type="ECO:0000313" key="9">
    <source>
        <dbReference type="Proteomes" id="UP000178943"/>
    </source>
</evidence>
<dbReference type="GO" id="GO:0005829">
    <property type="term" value="C:cytosol"/>
    <property type="evidence" value="ECO:0007669"/>
    <property type="project" value="TreeGrafter"/>
</dbReference>
<dbReference type="InterPro" id="IPR018294">
    <property type="entry name" value="ISPD_synthase_CS"/>
</dbReference>
<comment type="catalytic activity">
    <reaction evidence="1 7">
        <text>2-C-methyl-D-erythritol 4-phosphate + CTP + H(+) = 4-CDP-2-C-methyl-D-erythritol + diphosphate</text>
        <dbReference type="Rhea" id="RHEA:13429"/>
        <dbReference type="ChEBI" id="CHEBI:15378"/>
        <dbReference type="ChEBI" id="CHEBI:33019"/>
        <dbReference type="ChEBI" id="CHEBI:37563"/>
        <dbReference type="ChEBI" id="CHEBI:57823"/>
        <dbReference type="ChEBI" id="CHEBI:58262"/>
        <dbReference type="EC" id="2.7.7.60"/>
    </reaction>
</comment>
<dbReference type="GO" id="GO:0019288">
    <property type="term" value="P:isopentenyl diphosphate biosynthetic process, methylerythritol 4-phosphate pathway"/>
    <property type="evidence" value="ECO:0007669"/>
    <property type="project" value="UniProtKB-UniRule"/>
</dbReference>
<dbReference type="GO" id="GO:0050518">
    <property type="term" value="F:2-C-methyl-D-erythritol 4-phosphate cytidylyltransferase activity"/>
    <property type="evidence" value="ECO:0007669"/>
    <property type="project" value="UniProtKB-UniRule"/>
</dbReference>
<dbReference type="Gene3D" id="3.90.550.10">
    <property type="entry name" value="Spore Coat Polysaccharide Biosynthesis Protein SpsA, Chain A"/>
    <property type="match status" value="1"/>
</dbReference>
<reference evidence="8 9" key="1">
    <citation type="journal article" date="2016" name="Nat. Commun.">
        <title>Thousands of microbial genomes shed light on interconnected biogeochemical processes in an aquifer system.</title>
        <authorList>
            <person name="Anantharaman K."/>
            <person name="Brown C.T."/>
            <person name="Hug L.A."/>
            <person name="Sharon I."/>
            <person name="Castelle C.J."/>
            <person name="Probst A.J."/>
            <person name="Thomas B.C."/>
            <person name="Singh A."/>
            <person name="Wilkins M.J."/>
            <person name="Karaoz U."/>
            <person name="Brodie E.L."/>
            <person name="Williams K.H."/>
            <person name="Hubbard S.S."/>
            <person name="Banfield J.F."/>
        </authorList>
    </citation>
    <scope>NUCLEOTIDE SEQUENCE [LARGE SCALE GENOMIC DNA]</scope>
</reference>
<evidence type="ECO:0000256" key="2">
    <source>
        <dbReference type="ARBA" id="ARBA00004787"/>
    </source>
</evidence>
<keyword evidence="4 7" id="KW-0808">Transferase</keyword>
<name>A0A1F5VUC2_9BACT</name>